<keyword evidence="3" id="KW-1185">Reference proteome</keyword>
<sequence>MGSRLPRENRISGSDGLTLELIGEPARQPSAPRRAPLLFIHGAFAGAWVWQYNYLPYFAGLGYDAFALSLRGHGASEGRDRLATTTLKDYVNDLKSVAAQFERPPILIGHSMGGLVVDMALSSRVNASAAVLLAAVPPTGMGPAAMHTMLSDPAMIWQMFLLQSMGPSWVDPQCVQRAIFADPPERELVLEYFGQSQSESQLALSELAIPYWPCSSLGQVPVGVVGAEKDAIVLPWMVSTTAWFHGVEPYWIPGAGHATMLEDGWIHGAEIVTKCLGTLG</sequence>
<reference evidence="2" key="1">
    <citation type="submission" date="2016-02" db="EMBL/GenBank/DDBJ databases">
        <title>Halorhodospira halochloris DSM-1059 complete genome, version 2.</title>
        <authorList>
            <person name="Tsukatani Y."/>
        </authorList>
    </citation>
    <scope>NUCLEOTIDE SEQUENCE</scope>
    <source>
        <strain evidence="2">DSM 1059</strain>
    </source>
</reference>
<protein>
    <recommendedName>
        <fullName evidence="1">AB hydrolase-1 domain-containing protein</fullName>
    </recommendedName>
</protein>
<dbReference type="RefSeq" id="WP_096408681.1">
    <property type="nucleotide sequence ID" value="NZ_AP017372.2"/>
</dbReference>
<dbReference type="Proteomes" id="UP000218890">
    <property type="component" value="Chromosome"/>
</dbReference>
<dbReference type="InterPro" id="IPR050228">
    <property type="entry name" value="Carboxylesterase_BioH"/>
</dbReference>
<dbReference type="SUPFAM" id="SSF53474">
    <property type="entry name" value="alpha/beta-Hydrolases"/>
    <property type="match status" value="1"/>
</dbReference>
<organism evidence="2 3">
    <name type="scientific">Halorhodospira halochloris</name>
    <name type="common">Ectothiorhodospira halochloris</name>
    <dbReference type="NCBI Taxonomy" id="1052"/>
    <lineage>
        <taxon>Bacteria</taxon>
        <taxon>Pseudomonadati</taxon>
        <taxon>Pseudomonadota</taxon>
        <taxon>Gammaproteobacteria</taxon>
        <taxon>Chromatiales</taxon>
        <taxon>Ectothiorhodospiraceae</taxon>
        <taxon>Halorhodospira</taxon>
    </lineage>
</organism>
<dbReference type="InterPro" id="IPR029058">
    <property type="entry name" value="AB_hydrolase_fold"/>
</dbReference>
<dbReference type="PANTHER" id="PTHR43194">
    <property type="entry name" value="HYDROLASE ALPHA/BETA FOLD FAMILY"/>
    <property type="match status" value="1"/>
</dbReference>
<dbReference type="Gene3D" id="3.40.50.1820">
    <property type="entry name" value="alpha/beta hydrolase"/>
    <property type="match status" value="1"/>
</dbReference>
<dbReference type="PANTHER" id="PTHR43194:SF2">
    <property type="entry name" value="PEROXISOMAL MEMBRANE PROTEIN LPX1"/>
    <property type="match status" value="1"/>
</dbReference>
<name>A0A110B5C1_HALHR</name>
<evidence type="ECO:0000313" key="2">
    <source>
        <dbReference type="EMBL" id="BAU57548.1"/>
    </source>
</evidence>
<evidence type="ECO:0000259" key="1">
    <source>
        <dbReference type="Pfam" id="PF12697"/>
    </source>
</evidence>
<dbReference type="Pfam" id="PF12697">
    <property type="entry name" value="Abhydrolase_6"/>
    <property type="match status" value="1"/>
</dbReference>
<dbReference type="OrthoDB" id="9806902at2"/>
<dbReference type="InterPro" id="IPR000073">
    <property type="entry name" value="AB_hydrolase_1"/>
</dbReference>
<accession>A0A110B5C1</accession>
<evidence type="ECO:0000313" key="3">
    <source>
        <dbReference type="Proteomes" id="UP000218890"/>
    </source>
</evidence>
<dbReference type="AlphaFoldDB" id="A0A110B5C1"/>
<proteinExistence type="predicted"/>
<dbReference type="KEGG" id="hhk:HH1059_08550"/>
<feature type="domain" description="AB hydrolase-1" evidence="1">
    <location>
        <begin position="37"/>
        <end position="263"/>
    </location>
</feature>
<gene>
    <name evidence="2" type="ORF">HH1059_08550</name>
</gene>
<dbReference type="EMBL" id="AP017372">
    <property type="protein sequence ID" value="BAU57548.1"/>
    <property type="molecule type" value="Genomic_DNA"/>
</dbReference>